<keyword evidence="2" id="KW-1133">Transmembrane helix</keyword>
<keyword evidence="2" id="KW-0812">Transmembrane</keyword>
<keyword evidence="2" id="KW-0472">Membrane</keyword>
<reference evidence="3 4" key="1">
    <citation type="journal article" date="2017" name="Nat. Commun.">
        <title>Genome assembly with in vitro proximity ligation data and whole-genome triplication in lettuce.</title>
        <authorList>
            <person name="Reyes-Chin-Wo S."/>
            <person name="Wang Z."/>
            <person name="Yang X."/>
            <person name="Kozik A."/>
            <person name="Arikit S."/>
            <person name="Song C."/>
            <person name="Xia L."/>
            <person name="Froenicke L."/>
            <person name="Lavelle D.O."/>
            <person name="Truco M.J."/>
            <person name="Xia R."/>
            <person name="Zhu S."/>
            <person name="Xu C."/>
            <person name="Xu H."/>
            <person name="Xu X."/>
            <person name="Cox K."/>
            <person name="Korf I."/>
            <person name="Meyers B.C."/>
            <person name="Michelmore R.W."/>
        </authorList>
    </citation>
    <scope>NUCLEOTIDE SEQUENCE [LARGE SCALE GENOMIC DNA]</scope>
    <source>
        <strain evidence="4">cv. Salinas</strain>
        <tissue evidence="3">Seedlings</tissue>
    </source>
</reference>
<feature type="transmembrane region" description="Helical" evidence="2">
    <location>
        <begin position="20"/>
        <end position="38"/>
    </location>
</feature>
<dbReference type="Pfam" id="PF00450">
    <property type="entry name" value="Peptidase_S10"/>
    <property type="match status" value="1"/>
</dbReference>
<evidence type="ECO:0000313" key="3">
    <source>
        <dbReference type="EMBL" id="KAJ0211463.1"/>
    </source>
</evidence>
<dbReference type="PANTHER" id="PTHR11802">
    <property type="entry name" value="SERINE PROTEASE FAMILY S10 SERINE CARBOXYPEPTIDASE"/>
    <property type="match status" value="1"/>
</dbReference>
<dbReference type="InterPro" id="IPR001563">
    <property type="entry name" value="Peptidase_S10"/>
</dbReference>
<evidence type="ECO:0000256" key="2">
    <source>
        <dbReference type="SAM" id="Phobius"/>
    </source>
</evidence>
<organism evidence="3 4">
    <name type="scientific">Lactuca sativa</name>
    <name type="common">Garden lettuce</name>
    <dbReference type="NCBI Taxonomy" id="4236"/>
    <lineage>
        <taxon>Eukaryota</taxon>
        <taxon>Viridiplantae</taxon>
        <taxon>Streptophyta</taxon>
        <taxon>Embryophyta</taxon>
        <taxon>Tracheophyta</taxon>
        <taxon>Spermatophyta</taxon>
        <taxon>Magnoliopsida</taxon>
        <taxon>eudicotyledons</taxon>
        <taxon>Gunneridae</taxon>
        <taxon>Pentapetalae</taxon>
        <taxon>asterids</taxon>
        <taxon>campanulids</taxon>
        <taxon>Asterales</taxon>
        <taxon>Asteraceae</taxon>
        <taxon>Cichorioideae</taxon>
        <taxon>Cichorieae</taxon>
        <taxon>Lactucinae</taxon>
        <taxon>Lactuca</taxon>
    </lineage>
</organism>
<name>A0A9R1VVV2_LACSA</name>
<evidence type="ECO:0000313" key="4">
    <source>
        <dbReference type="Proteomes" id="UP000235145"/>
    </source>
</evidence>
<dbReference type="GO" id="GO:0006508">
    <property type="term" value="P:proteolysis"/>
    <property type="evidence" value="ECO:0007669"/>
    <property type="project" value="InterPro"/>
</dbReference>
<feature type="transmembrane region" description="Helical" evidence="2">
    <location>
        <begin position="88"/>
        <end position="108"/>
    </location>
</feature>
<dbReference type="EMBL" id="NBSK02000004">
    <property type="protein sequence ID" value="KAJ0211463.1"/>
    <property type="molecule type" value="Genomic_DNA"/>
</dbReference>
<comment type="caution">
    <text evidence="3">The sequence shown here is derived from an EMBL/GenBank/DDBJ whole genome shotgun (WGS) entry which is preliminary data.</text>
</comment>
<dbReference type="AlphaFoldDB" id="A0A9R1VVV2"/>
<dbReference type="GO" id="GO:0004185">
    <property type="term" value="F:serine-type carboxypeptidase activity"/>
    <property type="evidence" value="ECO:0007669"/>
    <property type="project" value="InterPro"/>
</dbReference>
<accession>A0A9R1VVV2</accession>
<dbReference type="SUPFAM" id="SSF53474">
    <property type="entry name" value="alpha/beta-Hydrolases"/>
    <property type="match status" value="1"/>
</dbReference>
<dbReference type="Proteomes" id="UP000235145">
    <property type="component" value="Unassembled WGS sequence"/>
</dbReference>
<comment type="similarity">
    <text evidence="1">Belongs to the peptidase S10 family.</text>
</comment>
<sequence>MKPLTRSQLQSSNLCQNVGCRILLVLIIIVVSLDFTKSRALVKSLPGFNDDLPFTLETGYIGVGEYNAVQLFYYFVESEANPKRDPLMIWLTGGPGSSVLSAIIYEIGIY</sequence>
<protein>
    <submittedName>
        <fullName evidence="3">Uncharacterized protein</fullName>
    </submittedName>
</protein>
<gene>
    <name evidence="3" type="ORF">LSAT_V11C400212580</name>
</gene>
<dbReference type="InterPro" id="IPR029058">
    <property type="entry name" value="AB_hydrolase_fold"/>
</dbReference>
<dbReference type="PANTHER" id="PTHR11802:SF224">
    <property type="entry name" value="SERINE CARBOXYPEPTIDASE-LIKE 7 ISOFORM X1"/>
    <property type="match status" value="1"/>
</dbReference>
<dbReference type="Gene3D" id="3.40.50.1820">
    <property type="entry name" value="alpha/beta hydrolase"/>
    <property type="match status" value="1"/>
</dbReference>
<evidence type="ECO:0000256" key="1">
    <source>
        <dbReference type="ARBA" id="ARBA00009431"/>
    </source>
</evidence>
<proteinExistence type="inferred from homology"/>
<keyword evidence="4" id="KW-1185">Reference proteome</keyword>